<keyword evidence="1" id="KW-0808">Transferase</keyword>
<accession>A0ABT8GB69</accession>
<comment type="caution">
    <text evidence="4">The sequence shown here is derived from an EMBL/GenBank/DDBJ whole genome shotgun (WGS) entry which is preliminary data.</text>
</comment>
<dbReference type="RefSeq" id="WP_301134595.1">
    <property type="nucleotide sequence ID" value="NZ_JAUHPW010000008.1"/>
</dbReference>
<name>A0ABT8GB69_9MICO</name>
<evidence type="ECO:0000259" key="3">
    <source>
        <dbReference type="PROSITE" id="PS51186"/>
    </source>
</evidence>
<dbReference type="CDD" id="cd04301">
    <property type="entry name" value="NAT_SF"/>
    <property type="match status" value="1"/>
</dbReference>
<organism evidence="4 5">
    <name type="scientific">Demequina litoralis</name>
    <dbReference type="NCBI Taxonomy" id="3051660"/>
    <lineage>
        <taxon>Bacteria</taxon>
        <taxon>Bacillati</taxon>
        <taxon>Actinomycetota</taxon>
        <taxon>Actinomycetes</taxon>
        <taxon>Micrococcales</taxon>
        <taxon>Demequinaceae</taxon>
        <taxon>Demequina</taxon>
    </lineage>
</organism>
<reference evidence="4" key="1">
    <citation type="submission" date="2023-06" db="EMBL/GenBank/DDBJ databases">
        <title>Sysu t00192.</title>
        <authorList>
            <person name="Gao L."/>
            <person name="Fang B.-Z."/>
            <person name="Li W.-J."/>
        </authorList>
    </citation>
    <scope>NUCLEOTIDE SEQUENCE</scope>
    <source>
        <strain evidence="4">SYSU T00192</strain>
    </source>
</reference>
<keyword evidence="2" id="KW-0012">Acyltransferase</keyword>
<dbReference type="PANTHER" id="PTHR43877">
    <property type="entry name" value="AMINOALKYLPHOSPHONATE N-ACETYLTRANSFERASE-RELATED-RELATED"/>
    <property type="match status" value="1"/>
</dbReference>
<dbReference type="SUPFAM" id="SSF55729">
    <property type="entry name" value="Acyl-CoA N-acyltransferases (Nat)"/>
    <property type="match status" value="1"/>
</dbReference>
<dbReference type="Pfam" id="PF00583">
    <property type="entry name" value="Acetyltransf_1"/>
    <property type="match status" value="1"/>
</dbReference>
<evidence type="ECO:0000256" key="1">
    <source>
        <dbReference type="ARBA" id="ARBA00022679"/>
    </source>
</evidence>
<dbReference type="PROSITE" id="PS51186">
    <property type="entry name" value="GNAT"/>
    <property type="match status" value="1"/>
</dbReference>
<evidence type="ECO:0000313" key="5">
    <source>
        <dbReference type="Proteomes" id="UP001172728"/>
    </source>
</evidence>
<dbReference type="InterPro" id="IPR000182">
    <property type="entry name" value="GNAT_dom"/>
</dbReference>
<proteinExistence type="predicted"/>
<dbReference type="InterPro" id="IPR050832">
    <property type="entry name" value="Bact_Acetyltransf"/>
</dbReference>
<dbReference type="Proteomes" id="UP001172728">
    <property type="component" value="Unassembled WGS sequence"/>
</dbReference>
<dbReference type="EMBL" id="JAUHPW010000008">
    <property type="protein sequence ID" value="MDN4476376.1"/>
    <property type="molecule type" value="Genomic_DNA"/>
</dbReference>
<evidence type="ECO:0000313" key="4">
    <source>
        <dbReference type="EMBL" id="MDN4476376.1"/>
    </source>
</evidence>
<gene>
    <name evidence="4" type="ORF">QQX09_10965</name>
</gene>
<sequence length="175" mass="18929">MAVAIRRIVPEDWAAARDQRLEALADPAAPVAFLDTLEVASARPDQFWIDRARNGASGESRFQLLAEDEGRLVGTVAVLAQEAGERDYFGAVVEERRAVLIGVYVSPAARGAGVLDSLVESACGWAREQGFDRIELDVHADNPRARAAYARLGFALTGHEAETALGRELQMARAL</sequence>
<keyword evidence="5" id="KW-1185">Reference proteome</keyword>
<protein>
    <submittedName>
        <fullName evidence="4">GNAT family N-acetyltransferase</fullName>
    </submittedName>
</protein>
<dbReference type="InterPro" id="IPR016181">
    <property type="entry name" value="Acyl_CoA_acyltransferase"/>
</dbReference>
<dbReference type="PANTHER" id="PTHR43877:SF2">
    <property type="entry name" value="AMINOALKYLPHOSPHONATE N-ACETYLTRANSFERASE-RELATED"/>
    <property type="match status" value="1"/>
</dbReference>
<evidence type="ECO:0000256" key="2">
    <source>
        <dbReference type="ARBA" id="ARBA00023315"/>
    </source>
</evidence>
<feature type="domain" description="N-acetyltransferase" evidence="3">
    <location>
        <begin position="3"/>
        <end position="175"/>
    </location>
</feature>
<dbReference type="Gene3D" id="3.40.630.30">
    <property type="match status" value="1"/>
</dbReference>